<gene>
    <name evidence="2" type="ORF">J3T88_13015</name>
</gene>
<dbReference type="RefSeq" id="WP_207572721.1">
    <property type="nucleotide sequence ID" value="NZ_JAFNLQ010000006.1"/>
</dbReference>
<proteinExistence type="predicted"/>
<evidence type="ECO:0000313" key="3">
    <source>
        <dbReference type="Proteomes" id="UP000664081"/>
    </source>
</evidence>
<feature type="domain" description="NTP pyrophosphohydrolase MazG-like" evidence="1">
    <location>
        <begin position="40"/>
        <end position="95"/>
    </location>
</feature>
<name>A0ABS3L3T5_9STAP</name>
<dbReference type="SUPFAM" id="SSF101386">
    <property type="entry name" value="all-alpha NTP pyrophosphatases"/>
    <property type="match status" value="1"/>
</dbReference>
<keyword evidence="3" id="KW-1185">Reference proteome</keyword>
<protein>
    <submittedName>
        <fullName evidence="2">MazG-like family protein</fullName>
    </submittedName>
</protein>
<dbReference type="InterPro" id="IPR004518">
    <property type="entry name" value="MazG-like_dom"/>
</dbReference>
<organism evidence="2 3">
    <name type="scientific">Staphylococcus nepalensis</name>
    <dbReference type="NCBI Taxonomy" id="214473"/>
    <lineage>
        <taxon>Bacteria</taxon>
        <taxon>Bacillati</taxon>
        <taxon>Bacillota</taxon>
        <taxon>Bacilli</taxon>
        <taxon>Bacillales</taxon>
        <taxon>Staphylococcaceae</taxon>
        <taxon>Staphylococcus</taxon>
    </lineage>
</organism>
<evidence type="ECO:0000313" key="2">
    <source>
        <dbReference type="EMBL" id="MBO1228214.1"/>
    </source>
</evidence>
<dbReference type="EMBL" id="JAFNLT010000013">
    <property type="protein sequence ID" value="MBO1228214.1"/>
    <property type="molecule type" value="Genomic_DNA"/>
</dbReference>
<dbReference type="Pfam" id="PF03819">
    <property type="entry name" value="MazG"/>
    <property type="match status" value="1"/>
</dbReference>
<dbReference type="CDD" id="cd11540">
    <property type="entry name" value="NTP-PPase_u3"/>
    <property type="match status" value="1"/>
</dbReference>
<evidence type="ECO:0000259" key="1">
    <source>
        <dbReference type="Pfam" id="PF03819"/>
    </source>
</evidence>
<comment type="caution">
    <text evidence="2">The sequence shown here is derived from an EMBL/GenBank/DDBJ whole genome shotgun (WGS) entry which is preliminary data.</text>
</comment>
<dbReference type="Proteomes" id="UP000664081">
    <property type="component" value="Unassembled WGS sequence"/>
</dbReference>
<reference evidence="2 3" key="1">
    <citation type="submission" date="2021-03" db="EMBL/GenBank/DDBJ databases">
        <title>Staphylococci and Mammaliicocci in bats.</title>
        <authorList>
            <person name="Fountain K."/>
        </authorList>
    </citation>
    <scope>NUCLEOTIDE SEQUENCE [LARGE SCALE GENOMIC DNA]</scope>
    <source>
        <strain evidence="2 3">18_1_E_SW</strain>
    </source>
</reference>
<dbReference type="Gene3D" id="1.10.287.1080">
    <property type="entry name" value="MazG-like"/>
    <property type="match status" value="1"/>
</dbReference>
<accession>A0ABS3L3T5</accession>
<sequence length="112" mass="12787">MYNAKKEEKGNINKLIEQVEYWSVEKGLHRGNPDRQALKFYEEAGEVGAALSRNKLDDLKDGIGDTVVTLIILAQQHGWSLQECLQYAYDEIKDRRGETRNGTFIKESDLQG</sequence>